<keyword evidence="2 12" id="KW-0964">Secreted</keyword>
<evidence type="ECO:0000256" key="10">
    <source>
        <dbReference type="ARBA" id="ARBA00023157"/>
    </source>
</evidence>
<feature type="domain" description="Peptidase M12A" evidence="17">
    <location>
        <begin position="77"/>
        <end position="285"/>
    </location>
</feature>
<evidence type="ECO:0000256" key="2">
    <source>
        <dbReference type="ARBA" id="ARBA00022525"/>
    </source>
</evidence>
<proteinExistence type="predicted"/>
<dbReference type="SUPFAM" id="SSF55486">
    <property type="entry name" value="Metalloproteases ('zincins'), catalytic domain"/>
    <property type="match status" value="1"/>
</dbReference>
<dbReference type="PROSITE" id="PS01180">
    <property type="entry name" value="CUB"/>
    <property type="match status" value="1"/>
</dbReference>
<dbReference type="GO" id="GO:0008270">
    <property type="term" value="F:zinc ion binding"/>
    <property type="evidence" value="ECO:0007669"/>
    <property type="project" value="UniProtKB-UniRule"/>
</dbReference>
<feature type="binding site" evidence="14">
    <location>
        <position position="185"/>
    </location>
    <ligand>
        <name>Zn(2+)</name>
        <dbReference type="ChEBI" id="CHEBI:29105"/>
        <note>catalytic</note>
    </ligand>
</feature>
<accession>A0A914KH26</accession>
<keyword evidence="6" id="KW-0732">Signal</keyword>
<dbReference type="InterPro" id="IPR024079">
    <property type="entry name" value="MetalloPept_cat_dom_sf"/>
</dbReference>
<dbReference type="InterPro" id="IPR017050">
    <property type="entry name" value="Metallopeptidase_nem"/>
</dbReference>
<evidence type="ECO:0000256" key="13">
    <source>
        <dbReference type="PROSITE-ProRule" id="PRU00059"/>
    </source>
</evidence>
<dbReference type="PRINTS" id="PR00480">
    <property type="entry name" value="ASTACIN"/>
</dbReference>
<dbReference type="Proteomes" id="UP000887563">
    <property type="component" value="Unplaced"/>
</dbReference>
<keyword evidence="18" id="KW-1185">Reference proteome</keyword>
<keyword evidence="11" id="KW-0325">Glycoprotein</keyword>
<evidence type="ECO:0000313" key="18">
    <source>
        <dbReference type="Proteomes" id="UP000887563"/>
    </source>
</evidence>
<evidence type="ECO:0000256" key="12">
    <source>
        <dbReference type="PIRNR" id="PIRNR036365"/>
    </source>
</evidence>
<dbReference type="AlphaFoldDB" id="A0A914KH26"/>
<dbReference type="PANTHER" id="PTHR10127">
    <property type="entry name" value="DISCOIDIN, CUB, EGF, LAMININ , AND ZINC METALLOPROTEASE DOMAIN CONTAINING"/>
    <property type="match status" value="1"/>
</dbReference>
<evidence type="ECO:0000256" key="6">
    <source>
        <dbReference type="ARBA" id="ARBA00022729"/>
    </source>
</evidence>
<evidence type="ECO:0000256" key="9">
    <source>
        <dbReference type="ARBA" id="ARBA00023049"/>
    </source>
</evidence>
<evidence type="ECO:0000256" key="11">
    <source>
        <dbReference type="ARBA" id="ARBA00023180"/>
    </source>
</evidence>
<reference evidence="19" key="1">
    <citation type="submission" date="2022-11" db="UniProtKB">
        <authorList>
            <consortium name="WormBaseParasite"/>
        </authorList>
    </citation>
    <scope>IDENTIFICATION</scope>
</reference>
<dbReference type="InterPro" id="IPR006026">
    <property type="entry name" value="Peptidase_Metallo"/>
</dbReference>
<keyword evidence="8 14" id="KW-0862">Zinc</keyword>
<organism evidence="18 19">
    <name type="scientific">Meloidogyne incognita</name>
    <name type="common">Southern root-knot nematode worm</name>
    <name type="synonym">Oxyuris incognita</name>
    <dbReference type="NCBI Taxonomy" id="6306"/>
    <lineage>
        <taxon>Eukaryota</taxon>
        <taxon>Metazoa</taxon>
        <taxon>Ecdysozoa</taxon>
        <taxon>Nematoda</taxon>
        <taxon>Chromadorea</taxon>
        <taxon>Rhabditida</taxon>
        <taxon>Tylenchina</taxon>
        <taxon>Tylenchomorpha</taxon>
        <taxon>Tylenchoidea</taxon>
        <taxon>Meloidogynidae</taxon>
        <taxon>Meloidogyninae</taxon>
        <taxon>Meloidogyne</taxon>
        <taxon>Meloidogyne incognita group</taxon>
    </lineage>
</organism>
<keyword evidence="5 14" id="KW-0479">Metal-binding</keyword>
<dbReference type="InterPro" id="IPR034035">
    <property type="entry name" value="Astacin-like_dom"/>
</dbReference>
<dbReference type="GO" id="GO:0018996">
    <property type="term" value="P:molting cycle, collagen and cuticulin-based cuticle"/>
    <property type="evidence" value="ECO:0007669"/>
    <property type="project" value="InterPro"/>
</dbReference>
<keyword evidence="10" id="KW-1015">Disulfide bond</keyword>
<dbReference type="Pfam" id="PF01400">
    <property type="entry name" value="Astacin"/>
    <property type="match status" value="1"/>
</dbReference>
<evidence type="ECO:0000256" key="5">
    <source>
        <dbReference type="ARBA" id="ARBA00022723"/>
    </source>
</evidence>
<dbReference type="PROSITE" id="PS51864">
    <property type="entry name" value="ASTACIN"/>
    <property type="match status" value="1"/>
</dbReference>
<evidence type="ECO:0000256" key="1">
    <source>
        <dbReference type="ARBA" id="ARBA00004613"/>
    </source>
</evidence>
<keyword evidence="7 14" id="KW-0378">Hydrolase</keyword>
<dbReference type="GO" id="GO:0006508">
    <property type="term" value="P:proteolysis"/>
    <property type="evidence" value="ECO:0007669"/>
    <property type="project" value="UniProtKB-KW"/>
</dbReference>
<dbReference type="PANTHER" id="PTHR10127:SF862">
    <property type="entry name" value="ZINC METALLOPROTEINASE NAS-27"/>
    <property type="match status" value="1"/>
</dbReference>
<evidence type="ECO:0000256" key="7">
    <source>
        <dbReference type="ARBA" id="ARBA00022801"/>
    </source>
</evidence>
<comment type="cofactor">
    <cofactor evidence="14 15">
        <name>Zn(2+)</name>
        <dbReference type="ChEBI" id="CHEBI:29105"/>
    </cofactor>
    <text evidence="14 15">Binds 1 zinc ion per subunit.</text>
</comment>
<dbReference type="InterPro" id="IPR000859">
    <property type="entry name" value="CUB_dom"/>
</dbReference>
<dbReference type="CDD" id="cd04280">
    <property type="entry name" value="ZnMc_astacin_like"/>
    <property type="match status" value="1"/>
</dbReference>
<dbReference type="PIRSF" id="PIRSF036365">
    <property type="entry name" value="Astacin_nematoda"/>
    <property type="match status" value="1"/>
</dbReference>
<evidence type="ECO:0000256" key="14">
    <source>
        <dbReference type="PROSITE-ProRule" id="PRU01211"/>
    </source>
</evidence>
<dbReference type="InterPro" id="IPR001506">
    <property type="entry name" value="Peptidase_M12A"/>
</dbReference>
<name>A0A914KH26_MELIC</name>
<dbReference type="SUPFAM" id="SSF49854">
    <property type="entry name" value="Spermadhesin, CUB domain"/>
    <property type="match status" value="1"/>
</dbReference>
<dbReference type="GO" id="GO:0005576">
    <property type="term" value="C:extracellular region"/>
    <property type="evidence" value="ECO:0007669"/>
    <property type="project" value="UniProtKB-SubCell"/>
</dbReference>
<evidence type="ECO:0000256" key="8">
    <source>
        <dbReference type="ARBA" id="ARBA00022833"/>
    </source>
</evidence>
<dbReference type="SMART" id="SM00042">
    <property type="entry name" value="CUB"/>
    <property type="match status" value="1"/>
</dbReference>
<evidence type="ECO:0000259" key="16">
    <source>
        <dbReference type="PROSITE" id="PS01180"/>
    </source>
</evidence>
<dbReference type="Gene3D" id="2.60.120.290">
    <property type="entry name" value="Spermadhesin, CUB domain"/>
    <property type="match status" value="1"/>
</dbReference>
<comment type="caution">
    <text evidence="13">Lacks conserved residue(s) required for the propagation of feature annotation.</text>
</comment>
<keyword evidence="4 14" id="KW-0645">Protease</keyword>
<dbReference type="InterPro" id="IPR035914">
    <property type="entry name" value="Sperma_CUB_dom_sf"/>
</dbReference>
<evidence type="ECO:0000259" key="17">
    <source>
        <dbReference type="PROSITE" id="PS51864"/>
    </source>
</evidence>
<protein>
    <recommendedName>
        <fullName evidence="12">Zinc metalloproteinase</fullName>
    </recommendedName>
</protein>
<feature type="binding site" evidence="14">
    <location>
        <position position="175"/>
    </location>
    <ligand>
        <name>Zn(2+)</name>
        <dbReference type="ChEBI" id="CHEBI:29105"/>
        <note>catalytic</note>
    </ligand>
</feature>
<keyword evidence="3" id="KW-0245">EGF-like domain</keyword>
<dbReference type="WBParaSite" id="Minc3s00009g00641">
    <property type="protein sequence ID" value="Minc3s00009g00641"/>
    <property type="gene ID" value="Minc3s00009g00641"/>
</dbReference>
<dbReference type="FunFam" id="3.40.390.10:FF:000028">
    <property type="entry name" value="Zinc metalloproteinase"/>
    <property type="match status" value="1"/>
</dbReference>
<dbReference type="Gene3D" id="3.40.390.10">
    <property type="entry name" value="Collagenase (Catalytic Domain)"/>
    <property type="match status" value="1"/>
</dbReference>
<sequence length="448" mass="51266">MFKIKEKKFKFLQKDVNNKIKEIIKKEEKNPPPTIAKINRGFGHNFYQGDIILNLKQAEFLFSKFKFTPSLKRSRRQAINSVTFPTSLWLNRTVPYTFGNSISEERRTRIRQALSFWADQTCLNFREEELFQSNPSETRLQFGKGNGCSSYVGKQEGDQYVSIGEDCDQFGIITHEVAHALGFFHEQSRWDRDQFVSVSLDNIRHGYEDQFDKESEEENDNQQVPYDLGSVMHYSEYAFSSPDAHNPVLSAKEPYNQKTMGQRIAPSFLDVLLMNKRYMCLDDCKSRGVECKNGGFPKPKDCSQCICPWGFGGKLCDERGPGVGTNSDCGETIKTSSEQNELTGTIGNDDFTSREFSSCHWHLQAPQGKLIELEVVRLGSQTSCHEACFYGNVEFKLRADFTRTGIRMCCQSDIPPTGLKLLSETNLVVLSLYTRKGTQTFTLRHRYI</sequence>
<evidence type="ECO:0000313" key="19">
    <source>
        <dbReference type="WBParaSite" id="Minc3s00009g00641"/>
    </source>
</evidence>
<evidence type="ECO:0000256" key="3">
    <source>
        <dbReference type="ARBA" id="ARBA00022536"/>
    </source>
</evidence>
<evidence type="ECO:0000256" key="4">
    <source>
        <dbReference type="ARBA" id="ARBA00022670"/>
    </source>
</evidence>
<feature type="active site" evidence="14">
    <location>
        <position position="176"/>
    </location>
</feature>
<feature type="binding site" evidence="14">
    <location>
        <position position="179"/>
    </location>
    <ligand>
        <name>Zn(2+)</name>
        <dbReference type="ChEBI" id="CHEBI:29105"/>
        <note>catalytic</note>
    </ligand>
</feature>
<dbReference type="GO" id="GO:0004222">
    <property type="term" value="F:metalloendopeptidase activity"/>
    <property type="evidence" value="ECO:0007669"/>
    <property type="project" value="UniProtKB-UniRule"/>
</dbReference>
<evidence type="ECO:0000256" key="15">
    <source>
        <dbReference type="RuleBase" id="RU361183"/>
    </source>
</evidence>
<keyword evidence="9 14" id="KW-0482">Metalloprotease</keyword>
<dbReference type="SMART" id="SM00235">
    <property type="entry name" value="ZnMc"/>
    <property type="match status" value="1"/>
</dbReference>
<feature type="domain" description="CUB" evidence="16">
    <location>
        <begin position="329"/>
        <end position="448"/>
    </location>
</feature>
<comment type="subcellular location">
    <subcellularLocation>
        <location evidence="1 12">Secreted</location>
    </subcellularLocation>
</comment>